<reference evidence="3 4" key="1">
    <citation type="journal article" date="2018" name="Syst. Appl. Microbiol.">
        <title>Abditibacterium utsteinense sp. nov., the first cultivated member of candidate phylum FBP, isolated from ice-free Antarctic soil samples.</title>
        <authorList>
            <person name="Tahon G."/>
            <person name="Tytgat B."/>
            <person name="Lebbe L."/>
            <person name="Carlier A."/>
            <person name="Willems A."/>
        </authorList>
    </citation>
    <scope>NUCLEOTIDE SEQUENCE [LARGE SCALE GENOMIC DNA]</scope>
    <source>
        <strain evidence="3 4">LMG 29911</strain>
    </source>
</reference>
<organism evidence="3 4">
    <name type="scientific">Abditibacterium utsteinense</name>
    <dbReference type="NCBI Taxonomy" id="1960156"/>
    <lineage>
        <taxon>Bacteria</taxon>
        <taxon>Pseudomonadati</taxon>
        <taxon>Abditibacteriota</taxon>
        <taxon>Abditibacteriia</taxon>
        <taxon>Abditibacteriales</taxon>
        <taxon>Abditibacteriaceae</taxon>
        <taxon>Abditibacterium</taxon>
    </lineage>
</organism>
<evidence type="ECO:0000313" key="4">
    <source>
        <dbReference type="Proteomes" id="UP000237684"/>
    </source>
</evidence>
<gene>
    <name evidence="3" type="ORF">B1R32_11665</name>
</gene>
<comment type="caution">
    <text evidence="3">The sequence shown here is derived from an EMBL/GenBank/DDBJ whole genome shotgun (WGS) entry which is preliminary data.</text>
</comment>
<dbReference type="Proteomes" id="UP000237684">
    <property type="component" value="Unassembled WGS sequence"/>
</dbReference>
<dbReference type="AlphaFoldDB" id="A0A2S8SQM6"/>
<name>A0A2S8SQM6_9BACT</name>
<keyword evidence="4" id="KW-1185">Reference proteome</keyword>
<evidence type="ECO:0000256" key="2">
    <source>
        <dbReference type="SAM" id="SignalP"/>
    </source>
</evidence>
<feature type="signal peptide" evidence="2">
    <location>
        <begin position="1"/>
        <end position="21"/>
    </location>
</feature>
<accession>A0A2S8SQM6</accession>
<proteinExistence type="predicted"/>
<feature type="region of interest" description="Disordered" evidence="1">
    <location>
        <begin position="26"/>
        <end position="55"/>
    </location>
</feature>
<keyword evidence="2" id="KW-0732">Signal</keyword>
<dbReference type="EMBL" id="NIGF01000016">
    <property type="protein sequence ID" value="PQV63088.1"/>
    <property type="molecule type" value="Genomic_DNA"/>
</dbReference>
<feature type="chain" id="PRO_5015758562" description="Periplasmic heavy metal sensor" evidence="2">
    <location>
        <begin position="22"/>
        <end position="199"/>
    </location>
</feature>
<evidence type="ECO:0000313" key="3">
    <source>
        <dbReference type="EMBL" id="PQV63088.1"/>
    </source>
</evidence>
<evidence type="ECO:0008006" key="5">
    <source>
        <dbReference type="Google" id="ProtNLM"/>
    </source>
</evidence>
<dbReference type="InParanoid" id="A0A2S8SQM6"/>
<dbReference type="RefSeq" id="WP_106380824.1">
    <property type="nucleotide sequence ID" value="NZ_NIGF01000016.1"/>
</dbReference>
<protein>
    <recommendedName>
        <fullName evidence="5">Periplasmic heavy metal sensor</fullName>
    </recommendedName>
</protein>
<evidence type="ECO:0000256" key="1">
    <source>
        <dbReference type="SAM" id="MobiDB-lite"/>
    </source>
</evidence>
<sequence length="199" mass="21049">MKQPTLFAGAAFLLWPALAWSQPDINNAPKVENPPNRAPGARGRRRGNRQMTPAQRQQLTAQLIETRTKRALTAAGFTDAAVQNAVVDFIQEQASAREELQAKSAQIRTALQAQVVTDAQLAALLNNYRALSDEEAARRKKSLVALDAQIGFSAKPRLDALLLLAGITGEQIPMPIAGGGGFGGAAGQARGGGFGALVR</sequence>